<feature type="non-terminal residue" evidence="2">
    <location>
        <position position="107"/>
    </location>
</feature>
<sequence>MISSSAIGVVMGALTFKHCRLPHLSVLRSALLRGGQRSLDDRIVHVGLLELLATLVVATGAMLLLVTSGLSSLLRLLPSHFLYSLWLRDDLSSFSLGDARTSLLRYL</sequence>
<comment type="caution">
    <text evidence="2">The sequence shown here is derived from an EMBL/GenBank/DDBJ whole genome shotgun (WGS) entry which is preliminary data.</text>
</comment>
<keyword evidence="1" id="KW-0812">Transmembrane</keyword>
<keyword evidence="1" id="KW-1133">Transmembrane helix</keyword>
<protein>
    <submittedName>
        <fullName evidence="2">Uncharacterized protein</fullName>
    </submittedName>
</protein>
<accession>A0AAV5T650</accession>
<dbReference type="EMBL" id="BTSX01000003">
    <property type="protein sequence ID" value="GMS90784.1"/>
    <property type="molecule type" value="Genomic_DNA"/>
</dbReference>
<name>A0AAV5T650_9BILA</name>
<evidence type="ECO:0000256" key="1">
    <source>
        <dbReference type="SAM" id="Phobius"/>
    </source>
</evidence>
<keyword evidence="3" id="KW-1185">Reference proteome</keyword>
<keyword evidence="1" id="KW-0472">Membrane</keyword>
<evidence type="ECO:0000313" key="3">
    <source>
        <dbReference type="Proteomes" id="UP001432027"/>
    </source>
</evidence>
<proteinExistence type="predicted"/>
<organism evidence="2 3">
    <name type="scientific">Pristionchus entomophagus</name>
    <dbReference type="NCBI Taxonomy" id="358040"/>
    <lineage>
        <taxon>Eukaryota</taxon>
        <taxon>Metazoa</taxon>
        <taxon>Ecdysozoa</taxon>
        <taxon>Nematoda</taxon>
        <taxon>Chromadorea</taxon>
        <taxon>Rhabditida</taxon>
        <taxon>Rhabditina</taxon>
        <taxon>Diplogasteromorpha</taxon>
        <taxon>Diplogasteroidea</taxon>
        <taxon>Neodiplogasteridae</taxon>
        <taxon>Pristionchus</taxon>
    </lineage>
</organism>
<dbReference type="Proteomes" id="UP001432027">
    <property type="component" value="Unassembled WGS sequence"/>
</dbReference>
<dbReference type="AlphaFoldDB" id="A0AAV5T650"/>
<gene>
    <name evidence="2" type="ORF">PENTCL1PPCAC_12959</name>
</gene>
<reference evidence="2" key="1">
    <citation type="submission" date="2023-10" db="EMBL/GenBank/DDBJ databases">
        <title>Genome assembly of Pristionchus species.</title>
        <authorList>
            <person name="Yoshida K."/>
            <person name="Sommer R.J."/>
        </authorList>
    </citation>
    <scope>NUCLEOTIDE SEQUENCE</scope>
    <source>
        <strain evidence="2">RS0144</strain>
    </source>
</reference>
<evidence type="ECO:0000313" key="2">
    <source>
        <dbReference type="EMBL" id="GMS90784.1"/>
    </source>
</evidence>
<feature type="transmembrane region" description="Helical" evidence="1">
    <location>
        <begin position="43"/>
        <end position="66"/>
    </location>
</feature>